<keyword evidence="3" id="KW-0378">Hydrolase</keyword>
<gene>
    <name evidence="3" type="primary">32</name>
    <name evidence="3" type="ORF">SEA_BURRO_32</name>
</gene>
<dbReference type="InterPro" id="IPR003961">
    <property type="entry name" value="FN3_dom"/>
</dbReference>
<dbReference type="PANTHER" id="PTHR13817">
    <property type="entry name" value="TITIN"/>
    <property type="match status" value="1"/>
</dbReference>
<dbReference type="GeneID" id="55611842"/>
<feature type="domain" description="Fibronectin type-III" evidence="2">
    <location>
        <begin position="298"/>
        <end position="391"/>
    </location>
</feature>
<protein>
    <submittedName>
        <fullName evidence="3">Hydrolase</fullName>
    </submittedName>
</protein>
<name>A0A386KKK0_9CAUD</name>
<dbReference type="KEGG" id="vg:55611842"/>
<dbReference type="SMART" id="SM00060">
    <property type="entry name" value="FN3"/>
    <property type="match status" value="3"/>
</dbReference>
<evidence type="ECO:0000256" key="1">
    <source>
        <dbReference type="ARBA" id="ARBA00022737"/>
    </source>
</evidence>
<keyword evidence="4" id="KW-1185">Reference proteome</keyword>
<dbReference type="PROSITE" id="PS50853">
    <property type="entry name" value="FN3"/>
    <property type="match status" value="3"/>
</dbReference>
<evidence type="ECO:0000313" key="4">
    <source>
        <dbReference type="Proteomes" id="UP000267142"/>
    </source>
</evidence>
<feature type="domain" description="Fibronectin type-III" evidence="2">
    <location>
        <begin position="103"/>
        <end position="200"/>
    </location>
</feature>
<dbReference type="Gene3D" id="2.60.40.10">
    <property type="entry name" value="Immunoglobulins"/>
    <property type="match status" value="3"/>
</dbReference>
<sequence>MVTKAVGTAGTMEIIVGNPNVSFKIYCSDPITNVNYNWSGTVNGVAVGGTVRLDAGFGSRVLGTWSVGYSQTVTFNQGATGTQGLGGANSLSASVTRTTVPSAPPAPTFISSTPTSLRFQIYQPASNGGSAVTSYTMAVYLPVSMGGGLVSTWTGGSSIQETPASADLDRSISYRVQYRAQNAIGLGAWSSLVNMTTANTIPDQPPPVLPGAITTTTIPYTAPNPTYTGGSLTAREVVLMNAAGTTILQTKTTGLTDTFTGATRATDYSIKHRVQNAVGWSAYSDLVPVRTLTDLPSAPTGYNHFDVASTSARVSAGVIADNGGQSPTNARIQYNTTPSATGASIKDNGYWGDSTLTGLSTGTTYHYREAAFNEAGWGPYGAWQSFTTKSNVPSAPTGLSASSITDFTAALGWTLPIANGSTVLSIELRVATNPSFSTGVQTFSLPPTTVTQALGGLSAATKYYAQVWSNSSNGLGSSSPIIDFTTTGSGGLANPYWIKVAGTWRKVIQCWVKVGGVWMPAIPWKKISGVWRVN</sequence>
<feature type="domain" description="Fibronectin type-III" evidence="2">
    <location>
        <begin position="395"/>
        <end position="489"/>
    </location>
</feature>
<evidence type="ECO:0000313" key="3">
    <source>
        <dbReference type="EMBL" id="AYD86175.1"/>
    </source>
</evidence>
<dbReference type="InterPro" id="IPR013783">
    <property type="entry name" value="Ig-like_fold"/>
</dbReference>
<dbReference type="EMBL" id="MH825698">
    <property type="protein sequence ID" value="AYD86175.1"/>
    <property type="molecule type" value="Genomic_DNA"/>
</dbReference>
<dbReference type="InterPro" id="IPR036116">
    <property type="entry name" value="FN3_sf"/>
</dbReference>
<dbReference type="GO" id="GO:0016787">
    <property type="term" value="F:hydrolase activity"/>
    <property type="evidence" value="ECO:0007669"/>
    <property type="project" value="UniProtKB-KW"/>
</dbReference>
<proteinExistence type="predicted"/>
<dbReference type="PANTHER" id="PTHR13817:SF166">
    <property type="entry name" value="NEURONAL IGCAM-RELATED"/>
    <property type="match status" value="1"/>
</dbReference>
<keyword evidence="1" id="KW-0677">Repeat</keyword>
<reference evidence="3 4" key="1">
    <citation type="submission" date="2018-08" db="EMBL/GenBank/DDBJ databases">
        <authorList>
            <person name="Solberg C.E."/>
            <person name="Bonilla J.A."/>
            <person name="Klyczek K."/>
            <person name="Garlena R.A."/>
            <person name="Russell D.A."/>
            <person name="Pope W.H."/>
            <person name="Jacobs-Sera D."/>
            <person name="Hatfull G.F."/>
        </authorList>
    </citation>
    <scope>NUCLEOTIDE SEQUENCE [LARGE SCALE GENOMIC DNA]</scope>
</reference>
<dbReference type="RefSeq" id="YP_009841651.1">
    <property type="nucleotide sequence ID" value="NC_048733.1"/>
</dbReference>
<evidence type="ECO:0000259" key="2">
    <source>
        <dbReference type="PROSITE" id="PS50853"/>
    </source>
</evidence>
<dbReference type="Proteomes" id="UP000267142">
    <property type="component" value="Segment"/>
</dbReference>
<dbReference type="CDD" id="cd00063">
    <property type="entry name" value="FN3"/>
    <property type="match status" value="1"/>
</dbReference>
<organism evidence="3 4">
    <name type="scientific">Microbacterium phage Burro</name>
    <dbReference type="NCBI Taxonomy" id="2315703"/>
    <lineage>
        <taxon>Viruses</taxon>
        <taxon>Duplodnaviria</taxon>
        <taxon>Heunggongvirae</taxon>
        <taxon>Uroviricota</taxon>
        <taxon>Caudoviricetes</taxon>
        <taxon>Burrovirus</taxon>
        <taxon>Burrovirus burro</taxon>
    </lineage>
</organism>
<dbReference type="SUPFAM" id="SSF49265">
    <property type="entry name" value="Fibronectin type III"/>
    <property type="match status" value="2"/>
</dbReference>
<accession>A0A386KKK0</accession>
<dbReference type="InterPro" id="IPR050964">
    <property type="entry name" value="Striated_Muscle_Regulatory"/>
</dbReference>